<evidence type="ECO:0000256" key="6">
    <source>
        <dbReference type="ARBA" id="ARBA00023014"/>
    </source>
</evidence>
<dbReference type="PANTHER" id="PTHR42836:SF1">
    <property type="entry name" value="7-CARBOXY-7-DEAZAGUANINE SYNTHASE"/>
    <property type="match status" value="1"/>
</dbReference>
<dbReference type="AlphaFoldDB" id="A0A0F7IJ27"/>
<dbReference type="Gene3D" id="3.20.20.70">
    <property type="entry name" value="Aldolase class I"/>
    <property type="match status" value="1"/>
</dbReference>
<feature type="binding site" evidence="8">
    <location>
        <position position="38"/>
    </location>
    <ligand>
        <name>[4Fe-4S] cluster</name>
        <dbReference type="ChEBI" id="CHEBI:49883"/>
        <note>4Fe-4S-S-AdoMet</note>
    </ligand>
</feature>
<keyword evidence="6 8" id="KW-0411">Iron-sulfur</keyword>
<feature type="binding site" evidence="8">
    <location>
        <position position="82"/>
    </location>
    <ligand>
        <name>S-adenosyl-L-methionine</name>
        <dbReference type="ChEBI" id="CHEBI:59789"/>
    </ligand>
</feature>
<keyword evidence="5 8" id="KW-0408">Iron</keyword>
<dbReference type="OrthoDB" id="7980at2157"/>
<comment type="cofactor">
    <cofactor evidence="8">
        <name>[4Fe-4S] cluster</name>
        <dbReference type="ChEBI" id="CHEBI:49883"/>
    </cofactor>
    <text evidence="8">Binds 1 [4Fe-4S] cluster. The cluster is coordinated with 3 cysteines and an exchangeable S-adenosyl-L-methionine.</text>
</comment>
<comment type="cofactor">
    <cofactor evidence="8">
        <name>S-adenosyl-L-methionine</name>
        <dbReference type="ChEBI" id="CHEBI:59789"/>
    </cofactor>
    <text evidence="8">Binds 1 S-adenosyl-L-methionine per subunit.</text>
</comment>
<comment type="subunit">
    <text evidence="8">Homodimer.</text>
</comment>
<dbReference type="GO" id="GO:0016840">
    <property type="term" value="F:carbon-nitrogen lyase activity"/>
    <property type="evidence" value="ECO:0007669"/>
    <property type="project" value="UniProtKB-UniRule"/>
</dbReference>
<feature type="domain" description="Radical SAM core" evidence="9">
    <location>
        <begin position="18"/>
        <end position="225"/>
    </location>
</feature>
<dbReference type="GO" id="GO:0051539">
    <property type="term" value="F:4 iron, 4 sulfur cluster binding"/>
    <property type="evidence" value="ECO:0007669"/>
    <property type="project" value="UniProtKB-UniRule"/>
</dbReference>
<comment type="similarity">
    <text evidence="8">Belongs to the radical SAM superfamily. 7-carboxy-7-deazaguanine synthase family.</text>
</comment>
<dbReference type="KEGG" id="gah:GAH_00435"/>
<dbReference type="RefSeq" id="WP_048094479.1">
    <property type="nucleotide sequence ID" value="NZ_CP011267.1"/>
</dbReference>
<dbReference type="SUPFAM" id="SSF102114">
    <property type="entry name" value="Radical SAM enzymes"/>
    <property type="match status" value="1"/>
</dbReference>
<reference evidence="10 11" key="1">
    <citation type="submission" date="2015-04" db="EMBL/GenBank/DDBJ databases">
        <title>The complete genome sequence of the hyperthermophilic, obligate iron-reducing archaeon Geoglobus ahangari strain 234T.</title>
        <authorList>
            <person name="Manzella M.P."/>
            <person name="Holmes D.E."/>
            <person name="Rocheleau J.M."/>
            <person name="Chung A."/>
            <person name="Reguera G."/>
            <person name="Kashefi K."/>
        </authorList>
    </citation>
    <scope>NUCLEOTIDE SEQUENCE [LARGE SCALE GENOMIC DNA]</scope>
    <source>
        <strain evidence="10 11">234</strain>
    </source>
</reference>
<dbReference type="PANTHER" id="PTHR42836">
    <property type="entry name" value="7-CARBOXY-7-DEAZAGUANINE SYNTHASE"/>
    <property type="match status" value="1"/>
</dbReference>
<evidence type="ECO:0000256" key="5">
    <source>
        <dbReference type="ARBA" id="ARBA00023004"/>
    </source>
</evidence>
<dbReference type="SFLD" id="SFLDS00029">
    <property type="entry name" value="Radical_SAM"/>
    <property type="match status" value="1"/>
</dbReference>
<protein>
    <recommendedName>
        <fullName evidence="8">7-carboxy-7-deazaguanine synthase</fullName>
        <shortName evidence="8">CDG synthase</shortName>
        <ecNumber evidence="8">4.3.99.3</ecNumber>
    </recommendedName>
    <alternativeName>
        <fullName evidence="8">Archaeosine biosynthesis protein QueE</fullName>
    </alternativeName>
</protein>
<dbReference type="PIRSF" id="PIRSF000370">
    <property type="entry name" value="QueE"/>
    <property type="match status" value="1"/>
</dbReference>
<evidence type="ECO:0000256" key="1">
    <source>
        <dbReference type="ARBA" id="ARBA00022485"/>
    </source>
</evidence>
<evidence type="ECO:0000256" key="8">
    <source>
        <dbReference type="HAMAP-Rule" id="MF_00917"/>
    </source>
</evidence>
<dbReference type="EMBL" id="CP011267">
    <property type="protein sequence ID" value="AKG92213.1"/>
    <property type="molecule type" value="Genomic_DNA"/>
</dbReference>
<accession>A0A0F7IJ27</accession>
<feature type="binding site" evidence="8">
    <location>
        <begin position="37"/>
        <end position="39"/>
    </location>
    <ligand>
        <name>S-adenosyl-L-methionine</name>
        <dbReference type="ChEBI" id="CHEBI:59789"/>
    </ligand>
</feature>
<proteinExistence type="inferred from homology"/>
<feature type="binding site" evidence="8">
    <location>
        <begin position="12"/>
        <end position="14"/>
    </location>
    <ligand>
        <name>substrate</name>
    </ligand>
</feature>
<dbReference type="GO" id="GO:1904047">
    <property type="term" value="F:S-adenosyl-L-methionine binding"/>
    <property type="evidence" value="ECO:0007669"/>
    <property type="project" value="UniProtKB-UniRule"/>
</dbReference>
<comment type="catalytic activity">
    <reaction evidence="8">
        <text>6-carboxy-5,6,7,8-tetrahydropterin + H(+) = 7-carboxy-7-carbaguanine + NH4(+)</text>
        <dbReference type="Rhea" id="RHEA:27974"/>
        <dbReference type="ChEBI" id="CHEBI:15378"/>
        <dbReference type="ChEBI" id="CHEBI:28938"/>
        <dbReference type="ChEBI" id="CHEBI:61032"/>
        <dbReference type="ChEBI" id="CHEBI:61036"/>
        <dbReference type="EC" id="4.3.99.3"/>
    </reaction>
</comment>
<dbReference type="InterPro" id="IPR007197">
    <property type="entry name" value="rSAM"/>
</dbReference>
<keyword evidence="1 8" id="KW-0004">4Fe-4S</keyword>
<dbReference type="HOGENOM" id="CLU_066739_1_0_2"/>
<feature type="binding site" evidence="8">
    <location>
        <position position="31"/>
    </location>
    <ligand>
        <name>[4Fe-4S] cluster</name>
        <dbReference type="ChEBI" id="CHEBI:49883"/>
        <note>4Fe-4S-S-AdoMet</note>
    </ligand>
</feature>
<comment type="cofactor">
    <cofactor evidence="8">
        <name>Mg(2+)</name>
        <dbReference type="ChEBI" id="CHEBI:18420"/>
    </cofactor>
</comment>
<organism evidence="10 11">
    <name type="scientific">Geoglobus ahangari</name>
    <dbReference type="NCBI Taxonomy" id="113653"/>
    <lineage>
        <taxon>Archaea</taxon>
        <taxon>Methanobacteriati</taxon>
        <taxon>Methanobacteriota</taxon>
        <taxon>Archaeoglobi</taxon>
        <taxon>Archaeoglobales</taxon>
        <taxon>Archaeoglobaceae</taxon>
        <taxon>Geoglobus</taxon>
    </lineage>
</organism>
<evidence type="ECO:0000256" key="7">
    <source>
        <dbReference type="ARBA" id="ARBA00023239"/>
    </source>
</evidence>
<dbReference type="Pfam" id="PF04055">
    <property type="entry name" value="Radical_SAM"/>
    <property type="match status" value="1"/>
</dbReference>
<evidence type="ECO:0000313" key="10">
    <source>
        <dbReference type="EMBL" id="AKG92213.1"/>
    </source>
</evidence>
<comment type="pathway">
    <text evidence="8">Purine metabolism; 7-cyano-7-deazaguanine biosynthesis.</text>
</comment>
<dbReference type="STRING" id="113653.GAH_00435"/>
<feature type="binding site" evidence="8">
    <location>
        <position position="40"/>
    </location>
    <ligand>
        <name>Mg(2+)</name>
        <dbReference type="ChEBI" id="CHEBI:18420"/>
    </ligand>
</feature>
<dbReference type="CDD" id="cd01335">
    <property type="entry name" value="Radical_SAM"/>
    <property type="match status" value="1"/>
</dbReference>
<evidence type="ECO:0000259" key="9">
    <source>
        <dbReference type="PROSITE" id="PS51918"/>
    </source>
</evidence>
<dbReference type="Proteomes" id="UP000034723">
    <property type="component" value="Chromosome"/>
</dbReference>
<evidence type="ECO:0000256" key="2">
    <source>
        <dbReference type="ARBA" id="ARBA00022691"/>
    </source>
</evidence>
<dbReference type="HAMAP" id="MF_00917">
    <property type="entry name" value="QueE"/>
    <property type="match status" value="1"/>
</dbReference>
<feature type="binding site" evidence="8">
    <location>
        <position position="80"/>
    </location>
    <ligand>
        <name>substrate</name>
    </ligand>
</feature>
<gene>
    <name evidence="8" type="primary">queE</name>
    <name evidence="10" type="ORF">GAH_00435</name>
</gene>
<dbReference type="GO" id="GO:0000287">
    <property type="term" value="F:magnesium ion binding"/>
    <property type="evidence" value="ECO:0007669"/>
    <property type="project" value="UniProtKB-UniRule"/>
</dbReference>
<dbReference type="EC" id="4.3.99.3" evidence="8"/>
<dbReference type="PROSITE" id="PS51918">
    <property type="entry name" value="RADICAL_SAM"/>
    <property type="match status" value="1"/>
</dbReference>
<feature type="binding site" evidence="8">
    <location>
        <position position="35"/>
    </location>
    <ligand>
        <name>[4Fe-4S] cluster</name>
        <dbReference type="ChEBI" id="CHEBI:49883"/>
        <note>4Fe-4S-S-AdoMet</note>
    </ligand>
</feature>
<dbReference type="GeneID" id="24803019"/>
<evidence type="ECO:0000313" key="11">
    <source>
        <dbReference type="Proteomes" id="UP000034723"/>
    </source>
</evidence>
<feature type="binding site" evidence="8">
    <location>
        <position position="27"/>
    </location>
    <ligand>
        <name>substrate</name>
    </ligand>
</feature>
<sequence length="225" mass="25835">MRANISEIFYSIQGEGIFCGVRQLFVRFSGCNLDCYYCDTQYSEKCVDYASGRELENPVGIDYVQRVIDSATSIHSVSFTGGEPLLYADFISGLEKTRTFYLESNMSLPEEARKLKHVDIVAGDLKVREALRAGYEEIYERTVETFRILRDSKERVTFAKIVLPEQFDFEDVMARAEGISDYVRCFVLQPVFGSDVRNILKLQEKMLELADTRVIPQVHKYLGVR</sequence>
<comment type="function">
    <text evidence="8">Catalyzes the complex heterocyclic radical-mediated conversion of 6-carboxy-5,6,7,8-tetrahydropterin (CPH4) to 7-carboxy-7-deazaguanine (CDG), a step common to the biosynthetic pathways of all 7-deazapurine-containing compounds.</text>
</comment>
<comment type="caution">
    <text evidence="8">Lacks conserved residue(s) required for the propagation of feature annotation.</text>
</comment>
<keyword evidence="2 8" id="KW-0949">S-adenosyl-L-methionine</keyword>
<keyword evidence="4 8" id="KW-0460">Magnesium</keyword>
<dbReference type="InterPro" id="IPR013785">
    <property type="entry name" value="Aldolase_TIM"/>
</dbReference>
<keyword evidence="3 8" id="KW-0479">Metal-binding</keyword>
<dbReference type="UniPathway" id="UPA00391"/>
<evidence type="ECO:0000256" key="4">
    <source>
        <dbReference type="ARBA" id="ARBA00022842"/>
    </source>
</evidence>
<name>A0A0F7IJ27_9EURY</name>
<dbReference type="InParanoid" id="A0A0F7IJ27"/>
<keyword evidence="7 8" id="KW-0456">Lyase</keyword>
<dbReference type="InterPro" id="IPR024924">
    <property type="entry name" value="7-CO-7-deazaguanine_synth-like"/>
</dbReference>
<dbReference type="InterPro" id="IPR058240">
    <property type="entry name" value="rSAM_sf"/>
</dbReference>
<evidence type="ECO:0000256" key="3">
    <source>
        <dbReference type="ARBA" id="ARBA00022723"/>
    </source>
</evidence>
<keyword evidence="11" id="KW-1185">Reference proteome</keyword>
<dbReference type="PATRIC" id="fig|113653.22.peg.438"/>